<evidence type="ECO:0000313" key="2">
    <source>
        <dbReference type="EMBL" id="RDI55525.1"/>
    </source>
</evidence>
<dbReference type="Proteomes" id="UP000255355">
    <property type="component" value="Unassembled WGS sequence"/>
</dbReference>
<organism evidence="2 3">
    <name type="scientific">Nocardia mexicana</name>
    <dbReference type="NCBI Taxonomy" id="279262"/>
    <lineage>
        <taxon>Bacteria</taxon>
        <taxon>Bacillati</taxon>
        <taxon>Actinomycetota</taxon>
        <taxon>Actinomycetes</taxon>
        <taxon>Mycobacteriales</taxon>
        <taxon>Nocardiaceae</taxon>
        <taxon>Nocardia</taxon>
    </lineage>
</organism>
<evidence type="ECO:0000313" key="3">
    <source>
        <dbReference type="Proteomes" id="UP000255355"/>
    </source>
</evidence>
<dbReference type="STRING" id="1210089.GCA_001613165_04646"/>
<feature type="transmembrane region" description="Helical" evidence="1">
    <location>
        <begin position="315"/>
        <end position="337"/>
    </location>
</feature>
<accession>A0A370HES1</accession>
<dbReference type="AlphaFoldDB" id="A0A370HES1"/>
<feature type="transmembrane region" description="Helical" evidence="1">
    <location>
        <begin position="255"/>
        <end position="274"/>
    </location>
</feature>
<keyword evidence="1" id="KW-0472">Membrane</keyword>
<dbReference type="RefSeq" id="WP_147288806.1">
    <property type="nucleotide sequence ID" value="NZ_QQAZ01000001.1"/>
</dbReference>
<feature type="transmembrane region" description="Helical" evidence="1">
    <location>
        <begin position="280"/>
        <end position="299"/>
    </location>
</feature>
<feature type="transmembrane region" description="Helical" evidence="1">
    <location>
        <begin position="177"/>
        <end position="196"/>
    </location>
</feature>
<comment type="caution">
    <text evidence="2">The sequence shown here is derived from an EMBL/GenBank/DDBJ whole genome shotgun (WGS) entry which is preliminary data.</text>
</comment>
<sequence>MPTDTHNGVSPTLRGRLQRIFTAGPAEQGRPLPLGTRFNYALWLTRPEIAPMSGAVMVADVLFSAHSGAEIWNVTMLVAALILAVAIQVLHVANCLADRWVDMEYKSKFARMVRDLGVRFVAWEVYLMTAFILLGGVYLAWATRHFDLLLIVPLGTFLLLQYSLPPWHFKSAGFWQIPWTYVATMVFPGLVVLRLYDRPIEIPALLAILGLGLTLTGIFSVNTAEDLPEDAEHEILTSVRALGLRASFAESFTRVCVGAALVIGGVVAVAGWTWTLIPYAAVLAVVLWYLGSTLVGVWGKPLEEAMTVVRPRAKLFVVMVALMGWVTVLPAAAMFAAR</sequence>
<feature type="transmembrane region" description="Helical" evidence="1">
    <location>
        <begin position="118"/>
        <end position="142"/>
    </location>
</feature>
<gene>
    <name evidence="2" type="ORF">DFR68_101358</name>
</gene>
<dbReference type="EMBL" id="QQAZ01000001">
    <property type="protein sequence ID" value="RDI55525.1"/>
    <property type="molecule type" value="Genomic_DNA"/>
</dbReference>
<keyword evidence="1" id="KW-1133">Transmembrane helix</keyword>
<proteinExistence type="predicted"/>
<keyword evidence="3" id="KW-1185">Reference proteome</keyword>
<feature type="transmembrane region" description="Helical" evidence="1">
    <location>
        <begin position="71"/>
        <end position="97"/>
    </location>
</feature>
<protein>
    <recommendedName>
        <fullName evidence="4">1,4-dihydroxy-2-naphthoate octaprenyltransferase</fullName>
    </recommendedName>
</protein>
<name>A0A370HES1_9NOCA</name>
<evidence type="ECO:0008006" key="4">
    <source>
        <dbReference type="Google" id="ProtNLM"/>
    </source>
</evidence>
<keyword evidence="1" id="KW-0812">Transmembrane</keyword>
<reference evidence="2 3" key="1">
    <citation type="submission" date="2018-07" db="EMBL/GenBank/DDBJ databases">
        <title>Genomic Encyclopedia of Type Strains, Phase IV (KMG-IV): sequencing the most valuable type-strain genomes for metagenomic binning, comparative biology and taxonomic classification.</title>
        <authorList>
            <person name="Goeker M."/>
        </authorList>
    </citation>
    <scope>NUCLEOTIDE SEQUENCE [LARGE SCALE GENOMIC DNA]</scope>
    <source>
        <strain evidence="2 3">DSM 44952</strain>
    </source>
</reference>
<dbReference type="OrthoDB" id="4524868at2"/>
<evidence type="ECO:0000256" key="1">
    <source>
        <dbReference type="SAM" id="Phobius"/>
    </source>
</evidence>